<gene>
    <name evidence="5" type="ORF">HNP98_000995</name>
</gene>
<dbReference type="PROSITE" id="PS00622">
    <property type="entry name" value="HTH_LUXR_1"/>
    <property type="match status" value="1"/>
</dbReference>
<dbReference type="GO" id="GO:0003677">
    <property type="term" value="F:DNA binding"/>
    <property type="evidence" value="ECO:0007669"/>
    <property type="project" value="UniProtKB-KW"/>
</dbReference>
<protein>
    <submittedName>
        <fullName evidence="5">DNA-binding CsgD family transcriptional regulator</fullName>
    </submittedName>
</protein>
<accession>A0ABX2FP47</accession>
<evidence type="ECO:0000256" key="2">
    <source>
        <dbReference type="ARBA" id="ARBA00023125"/>
    </source>
</evidence>
<dbReference type="SUPFAM" id="SSF46894">
    <property type="entry name" value="C-terminal effector domain of the bipartite response regulators"/>
    <property type="match status" value="1"/>
</dbReference>
<dbReference type="Gene3D" id="3.30.450.20">
    <property type="entry name" value="PAS domain"/>
    <property type="match status" value="1"/>
</dbReference>
<dbReference type="CDD" id="cd06170">
    <property type="entry name" value="LuxR_C_like"/>
    <property type="match status" value="1"/>
</dbReference>
<comment type="caution">
    <text evidence="5">The sequence shown here is derived from an EMBL/GenBank/DDBJ whole genome shotgun (WGS) entry which is preliminary data.</text>
</comment>
<dbReference type="PRINTS" id="PR00038">
    <property type="entry name" value="HTHLUXR"/>
</dbReference>
<dbReference type="Pfam" id="PF00196">
    <property type="entry name" value="GerE"/>
    <property type="match status" value="1"/>
</dbReference>
<dbReference type="InterPro" id="IPR001610">
    <property type="entry name" value="PAC"/>
</dbReference>
<dbReference type="SMART" id="SM00421">
    <property type="entry name" value="HTH_LUXR"/>
    <property type="match status" value="1"/>
</dbReference>
<dbReference type="PANTHER" id="PTHR44688">
    <property type="entry name" value="DNA-BINDING TRANSCRIPTIONAL ACTIVATOR DEVR_DOSR"/>
    <property type="match status" value="1"/>
</dbReference>
<feature type="domain" description="HTH luxR-type" evidence="4">
    <location>
        <begin position="187"/>
        <end position="252"/>
    </location>
</feature>
<dbReference type="InterPro" id="IPR016032">
    <property type="entry name" value="Sig_transdc_resp-reg_C-effctor"/>
</dbReference>
<dbReference type="InterPro" id="IPR000792">
    <property type="entry name" value="Tscrpt_reg_LuxR_C"/>
</dbReference>
<dbReference type="SMART" id="SM00086">
    <property type="entry name" value="PAC"/>
    <property type="match status" value="1"/>
</dbReference>
<keyword evidence="3" id="KW-0804">Transcription</keyword>
<dbReference type="CDD" id="cd00130">
    <property type="entry name" value="PAS"/>
    <property type="match status" value="1"/>
</dbReference>
<dbReference type="PANTHER" id="PTHR44688:SF16">
    <property type="entry name" value="DNA-BINDING TRANSCRIPTIONAL ACTIVATOR DEVR_DOSR"/>
    <property type="match status" value="1"/>
</dbReference>
<evidence type="ECO:0000313" key="5">
    <source>
        <dbReference type="EMBL" id="NRT18184.1"/>
    </source>
</evidence>
<keyword evidence="1" id="KW-0805">Transcription regulation</keyword>
<dbReference type="RefSeq" id="WP_173808926.1">
    <property type="nucleotide sequence ID" value="NZ_JABSNP010000003.1"/>
</dbReference>
<keyword evidence="6" id="KW-1185">Reference proteome</keyword>
<name>A0ABX2FP47_9BACT</name>
<evidence type="ECO:0000259" key="4">
    <source>
        <dbReference type="PROSITE" id="PS50043"/>
    </source>
</evidence>
<dbReference type="InterPro" id="IPR000014">
    <property type="entry name" value="PAS"/>
</dbReference>
<evidence type="ECO:0000313" key="6">
    <source>
        <dbReference type="Proteomes" id="UP000779507"/>
    </source>
</evidence>
<dbReference type="Proteomes" id="UP000779507">
    <property type="component" value="Unassembled WGS sequence"/>
</dbReference>
<reference evidence="5 6" key="1">
    <citation type="submission" date="2020-05" db="EMBL/GenBank/DDBJ databases">
        <title>Genomic Encyclopedia of Type Strains, Phase IV (KMG-V): Genome sequencing to study the core and pangenomes of soil and plant-associated prokaryotes.</title>
        <authorList>
            <person name="Whitman W."/>
        </authorList>
    </citation>
    <scope>NUCLEOTIDE SEQUENCE [LARGE SCALE GENOMIC DNA]</scope>
    <source>
        <strain evidence="5 6">9A</strain>
    </source>
</reference>
<keyword evidence="2 5" id="KW-0238">DNA-binding</keyword>
<organism evidence="5 6">
    <name type="scientific">Hymenobacter caeli</name>
    <dbReference type="NCBI Taxonomy" id="2735894"/>
    <lineage>
        <taxon>Bacteria</taxon>
        <taxon>Pseudomonadati</taxon>
        <taxon>Bacteroidota</taxon>
        <taxon>Cytophagia</taxon>
        <taxon>Cytophagales</taxon>
        <taxon>Hymenobacteraceae</taxon>
        <taxon>Hymenobacter</taxon>
    </lineage>
</organism>
<dbReference type="InterPro" id="IPR035965">
    <property type="entry name" value="PAS-like_dom_sf"/>
</dbReference>
<proteinExistence type="predicted"/>
<dbReference type="InterPro" id="IPR036388">
    <property type="entry name" value="WH-like_DNA-bd_sf"/>
</dbReference>
<sequence>MYQAAEEGQAFVSFLAGLPAHYAAPPPDGPEQQIAHYLATVPLWPNQFVYIHDMRTGRFHHKGFDACLGYALDALTADFFVRNIHPADRSLYFKVSKALVAFVLHHAPHLGPFVTMFQINYRVRRHDGSYIAVLRQSTPFLKNANNEVEAYLSFCTDISLLGLPAQIKWSLQGPRSETFPQFFAEAAAPQRPALSEREQQVLRLLGRGLTSPAISKALFISLNTVNTHRKNLMRKAGAKKTVNLLAFGRDHGYL</sequence>
<dbReference type="Gene3D" id="1.10.10.10">
    <property type="entry name" value="Winged helix-like DNA-binding domain superfamily/Winged helix DNA-binding domain"/>
    <property type="match status" value="1"/>
</dbReference>
<evidence type="ECO:0000256" key="3">
    <source>
        <dbReference type="ARBA" id="ARBA00023163"/>
    </source>
</evidence>
<evidence type="ECO:0000256" key="1">
    <source>
        <dbReference type="ARBA" id="ARBA00023015"/>
    </source>
</evidence>
<dbReference type="SUPFAM" id="SSF55785">
    <property type="entry name" value="PYP-like sensor domain (PAS domain)"/>
    <property type="match status" value="1"/>
</dbReference>
<dbReference type="EMBL" id="JABSNP010000003">
    <property type="protein sequence ID" value="NRT18184.1"/>
    <property type="molecule type" value="Genomic_DNA"/>
</dbReference>
<dbReference type="PROSITE" id="PS50043">
    <property type="entry name" value="HTH_LUXR_2"/>
    <property type="match status" value="1"/>
</dbReference>